<keyword evidence="4 6" id="KW-0975">Bacterial flagellum</keyword>
<dbReference type="PANTHER" id="PTHR30435:SF12">
    <property type="entry name" value="FLAGELLAR BASAL BODY ROD PROTEIN FLGB"/>
    <property type="match status" value="1"/>
</dbReference>
<comment type="subcellular location">
    <subcellularLocation>
        <location evidence="1 6">Bacterial flagellum basal body</location>
    </subcellularLocation>
</comment>
<comment type="subunit">
    <text evidence="6">The basal body constitutes a major portion of the flagellar organelle and consists of a number of rings mounted on a central rod.</text>
</comment>
<comment type="function">
    <text evidence="5 6">Structural component of flagellum, the bacterial motility apparatus. Part of the rod structure of flagellar basal body.</text>
</comment>
<dbReference type="EMBL" id="JABAIM010000002">
    <property type="protein sequence ID" value="NLR75814.1"/>
    <property type="molecule type" value="Genomic_DNA"/>
</dbReference>
<evidence type="ECO:0000259" key="7">
    <source>
        <dbReference type="Pfam" id="PF00460"/>
    </source>
</evidence>
<comment type="similarity">
    <text evidence="2 6">Belongs to the flagella basal body rod proteins family.</text>
</comment>
<keyword evidence="8" id="KW-0966">Cell projection</keyword>
<feature type="domain" description="Flagellar basal body rod protein N-terminal" evidence="7">
    <location>
        <begin position="10"/>
        <end position="39"/>
    </location>
</feature>
<gene>
    <name evidence="8" type="primary">flgB</name>
    <name evidence="8" type="ORF">HF682_11640</name>
</gene>
<accession>A0A847S7A7</accession>
<dbReference type="InterPro" id="IPR019776">
    <property type="entry name" value="Flagellar_basal_body_rod_CS"/>
</dbReference>
<dbReference type="PROSITE" id="PS00588">
    <property type="entry name" value="FLAGELLA_BB_ROD"/>
    <property type="match status" value="1"/>
</dbReference>
<dbReference type="Pfam" id="PF00460">
    <property type="entry name" value="Flg_bb_rod"/>
    <property type="match status" value="1"/>
</dbReference>
<evidence type="ECO:0000313" key="9">
    <source>
        <dbReference type="Proteomes" id="UP000587991"/>
    </source>
</evidence>
<dbReference type="PANTHER" id="PTHR30435">
    <property type="entry name" value="FLAGELLAR PROTEIN"/>
    <property type="match status" value="1"/>
</dbReference>
<comment type="caution">
    <text evidence="8">The sequence shown here is derived from an EMBL/GenBank/DDBJ whole genome shotgun (WGS) entry which is preliminary data.</text>
</comment>
<evidence type="ECO:0000256" key="5">
    <source>
        <dbReference type="ARBA" id="ARBA00024934"/>
    </source>
</evidence>
<dbReference type="InterPro" id="IPR001444">
    <property type="entry name" value="Flag_bb_rod_N"/>
</dbReference>
<dbReference type="PIRSF" id="PIRSF002889">
    <property type="entry name" value="Rod_FlgB"/>
    <property type="match status" value="1"/>
</dbReference>
<keyword evidence="9" id="KW-1185">Reference proteome</keyword>
<dbReference type="InterPro" id="IPR006300">
    <property type="entry name" value="FlgB"/>
</dbReference>
<evidence type="ECO:0000256" key="4">
    <source>
        <dbReference type="ARBA" id="ARBA00023143"/>
    </source>
</evidence>
<dbReference type="GO" id="GO:0030694">
    <property type="term" value="C:bacterial-type flagellum basal body, rod"/>
    <property type="evidence" value="ECO:0007669"/>
    <property type="project" value="InterPro"/>
</dbReference>
<evidence type="ECO:0000256" key="2">
    <source>
        <dbReference type="ARBA" id="ARBA00009677"/>
    </source>
</evidence>
<evidence type="ECO:0000256" key="6">
    <source>
        <dbReference type="PIRNR" id="PIRNR002889"/>
    </source>
</evidence>
<dbReference type="Proteomes" id="UP000587991">
    <property type="component" value="Unassembled WGS sequence"/>
</dbReference>
<proteinExistence type="inferred from homology"/>
<dbReference type="GO" id="GO:0071973">
    <property type="term" value="P:bacterial-type flagellum-dependent cell motility"/>
    <property type="evidence" value="ECO:0007669"/>
    <property type="project" value="InterPro"/>
</dbReference>
<evidence type="ECO:0000313" key="8">
    <source>
        <dbReference type="EMBL" id="NLR75814.1"/>
    </source>
</evidence>
<dbReference type="NCBIfam" id="TIGR01396">
    <property type="entry name" value="FlgB"/>
    <property type="match status" value="1"/>
</dbReference>
<evidence type="ECO:0000256" key="1">
    <source>
        <dbReference type="ARBA" id="ARBA00004117"/>
    </source>
</evidence>
<protein>
    <recommendedName>
        <fullName evidence="3 6">Flagellar basal body rod protein FlgB</fullName>
    </recommendedName>
</protein>
<dbReference type="AlphaFoldDB" id="A0A847S7A7"/>
<dbReference type="RefSeq" id="WP_168877453.1">
    <property type="nucleotide sequence ID" value="NZ_JABAIM010000002.1"/>
</dbReference>
<evidence type="ECO:0000256" key="3">
    <source>
        <dbReference type="ARBA" id="ARBA00014376"/>
    </source>
</evidence>
<keyword evidence="8" id="KW-0282">Flagellum</keyword>
<organism evidence="8 9">
    <name type="scientific">Leeia aquatica</name>
    <dbReference type="NCBI Taxonomy" id="2725557"/>
    <lineage>
        <taxon>Bacteria</taxon>
        <taxon>Pseudomonadati</taxon>
        <taxon>Pseudomonadota</taxon>
        <taxon>Betaproteobacteria</taxon>
        <taxon>Neisseriales</taxon>
        <taxon>Leeiaceae</taxon>
        <taxon>Leeia</taxon>
    </lineage>
</organism>
<keyword evidence="8" id="KW-0969">Cilium</keyword>
<sequence>MIQNLDKHFNFLQTALKARASRQELLGANLANADTPNYKAVDVDFRQALQNALAGAQHGAHMQLTHRRHLDGAQGGFLDADVKYRNPTQPAIDGNTVDAEEEMARFSENGLHYQALLTFTTGRIRTLQQALSNN</sequence>
<name>A0A847S7A7_9NEIS</name>
<reference evidence="8 9" key="1">
    <citation type="submission" date="2020-04" db="EMBL/GenBank/DDBJ databases">
        <title>Draft genome of Leeia sp. IMCC25680.</title>
        <authorList>
            <person name="Song J."/>
            <person name="Cho J.-C."/>
        </authorList>
    </citation>
    <scope>NUCLEOTIDE SEQUENCE [LARGE SCALE GENOMIC DNA]</scope>
    <source>
        <strain evidence="8 9">IMCC25680</strain>
    </source>
</reference>